<comment type="caution">
    <text evidence="2">The sequence shown here is derived from an EMBL/GenBank/DDBJ whole genome shotgun (WGS) entry which is preliminary data.</text>
</comment>
<sequence length="223" mass="25585">MLIFPQQSRIVFAGDSVTDSGRDYSAIPGGWGFGNGYVNHIHNLLCATYPQLSLITINKGVSGDDIQLLSERWEEDIEKVHPDYISIMVGVNDVLPRFDWPYREKTKSDLEEFAAIYNNLLKKSRKDLPDLRGFIIMGPAIFEPWEQEPFRLKLSQYAHVCKQLARRYSALYVDTQTAIDTYLKRQHPYTASPDRIHPTERGAMIIARAWLKTVGYSWEGEVS</sequence>
<dbReference type="HOGENOM" id="CLU_051989_5_2_11"/>
<feature type="domain" description="SGNH hydrolase-type esterase" evidence="1">
    <location>
        <begin position="12"/>
        <end position="203"/>
    </location>
</feature>
<dbReference type="AlphaFoldDB" id="W5IGY6"/>
<protein>
    <recommendedName>
        <fullName evidence="1">SGNH hydrolase-type esterase domain-containing protein</fullName>
    </recommendedName>
</protein>
<name>W5IGY6_SCAIO</name>
<accession>W5IGY6</accession>
<dbReference type="InterPro" id="IPR036514">
    <property type="entry name" value="SGNH_hydro_sf"/>
</dbReference>
<dbReference type="GO" id="GO:0004622">
    <property type="term" value="F:phosphatidylcholine lysophospholipase activity"/>
    <property type="evidence" value="ECO:0007669"/>
    <property type="project" value="TreeGrafter"/>
</dbReference>
<dbReference type="SUPFAM" id="SSF52266">
    <property type="entry name" value="SGNH hydrolase"/>
    <property type="match status" value="1"/>
</dbReference>
<keyword evidence="3" id="KW-1185">Reference proteome</keyword>
<dbReference type="RefSeq" id="WP_006293586.1">
    <property type="nucleotide sequence ID" value="NZ_GG770226.1"/>
</dbReference>
<proteinExistence type="predicted"/>
<dbReference type="CDD" id="cd01834">
    <property type="entry name" value="SGNH_hydrolase_like_2"/>
    <property type="match status" value="1"/>
</dbReference>
<dbReference type="Proteomes" id="UP000005777">
    <property type="component" value="Unassembled WGS sequence"/>
</dbReference>
<dbReference type="InterPro" id="IPR051532">
    <property type="entry name" value="Ester_Hydrolysis_Enzymes"/>
</dbReference>
<evidence type="ECO:0000259" key="1">
    <source>
        <dbReference type="Pfam" id="PF13472"/>
    </source>
</evidence>
<organism evidence="2 3">
    <name type="scientific">Scardovia inopinata F0304</name>
    <dbReference type="NCBI Taxonomy" id="641146"/>
    <lineage>
        <taxon>Bacteria</taxon>
        <taxon>Bacillati</taxon>
        <taxon>Actinomycetota</taxon>
        <taxon>Actinomycetes</taxon>
        <taxon>Bifidobacteriales</taxon>
        <taxon>Bifidobacteriaceae</taxon>
        <taxon>Scardovia</taxon>
    </lineage>
</organism>
<evidence type="ECO:0000313" key="2">
    <source>
        <dbReference type="EMBL" id="EFG26114.1"/>
    </source>
</evidence>
<gene>
    <name evidence="2" type="ORF">HMPREF9020_01193</name>
</gene>
<dbReference type="EMBL" id="ADCX01000010">
    <property type="protein sequence ID" value="EFG26114.1"/>
    <property type="molecule type" value="Genomic_DNA"/>
</dbReference>
<dbReference type="Gene3D" id="3.40.50.1110">
    <property type="entry name" value="SGNH hydrolase"/>
    <property type="match status" value="1"/>
</dbReference>
<evidence type="ECO:0000313" key="3">
    <source>
        <dbReference type="Proteomes" id="UP000005777"/>
    </source>
</evidence>
<dbReference type="InterPro" id="IPR013830">
    <property type="entry name" value="SGNH_hydro"/>
</dbReference>
<reference evidence="2 3" key="1">
    <citation type="submission" date="2012-01" db="EMBL/GenBank/DDBJ databases">
        <title>The Genome Sequence of Scardovia inopinata F0304.</title>
        <authorList>
            <consortium name="The Broad Institute Genome Sequencing Platform"/>
            <person name="Ward D."/>
            <person name="Earl A."/>
            <person name="Feldgarden M."/>
            <person name="Gevers D."/>
            <person name="Young S."/>
            <person name="Zeng Q."/>
            <person name="Koehrsen M."/>
            <person name="Alvarado L."/>
            <person name="Berlin A.M."/>
            <person name="Borenstein D."/>
            <person name="Chapman S.B."/>
            <person name="Chen Z."/>
            <person name="Engels R."/>
            <person name="Freedman E."/>
            <person name="Gellesch M."/>
            <person name="Goldberg J."/>
            <person name="Griggs A."/>
            <person name="Gujja S."/>
            <person name="Heilman E.R."/>
            <person name="Heiman D.I."/>
            <person name="Hepburn T.A."/>
            <person name="Howarth C."/>
            <person name="Jen D."/>
            <person name="Larson L."/>
            <person name="Mehta T."/>
            <person name="Park D."/>
            <person name="Pearson M."/>
            <person name="Richards J."/>
            <person name="Roberts A."/>
            <person name="Saif S."/>
            <person name="Shea T.D."/>
            <person name="Shenoy N."/>
            <person name="Sisk P."/>
            <person name="Stolte C."/>
            <person name="Sykes S.N."/>
            <person name="Walk T."/>
            <person name="White J."/>
            <person name="Yandava C."/>
            <person name="Izard J."/>
            <person name="Baranova O.V."/>
            <person name="Blanton J.M."/>
            <person name="Tanner A.C."/>
            <person name="Dewhirst F."/>
            <person name="Haas B."/>
            <person name="Nusbaum C."/>
            <person name="Birren B."/>
        </authorList>
    </citation>
    <scope>NUCLEOTIDE SEQUENCE [LARGE SCALE GENOMIC DNA]</scope>
    <source>
        <strain evidence="2 3">F0304</strain>
    </source>
</reference>
<dbReference type="PANTHER" id="PTHR30383">
    <property type="entry name" value="THIOESTERASE 1/PROTEASE 1/LYSOPHOSPHOLIPASE L1"/>
    <property type="match status" value="1"/>
</dbReference>
<dbReference type="eggNOG" id="COG2755">
    <property type="taxonomic scope" value="Bacteria"/>
</dbReference>
<dbReference type="Pfam" id="PF13472">
    <property type="entry name" value="Lipase_GDSL_2"/>
    <property type="match status" value="1"/>
</dbReference>
<dbReference type="PANTHER" id="PTHR30383:SF5">
    <property type="entry name" value="SGNH HYDROLASE-TYPE ESTERASE DOMAIN-CONTAINING PROTEIN"/>
    <property type="match status" value="1"/>
</dbReference>